<dbReference type="Pfam" id="PF26570">
    <property type="entry name" value="MYO15"/>
    <property type="match status" value="1"/>
</dbReference>
<feature type="domain" description="Unconventional myosin-XV-like" evidence="2">
    <location>
        <begin position="247"/>
        <end position="325"/>
    </location>
</feature>
<proteinExistence type="predicted"/>
<dbReference type="EMBL" id="CATNWA010018507">
    <property type="protein sequence ID" value="CAI9607812.1"/>
    <property type="molecule type" value="Genomic_DNA"/>
</dbReference>
<dbReference type="Proteomes" id="UP001162483">
    <property type="component" value="Unassembled WGS sequence"/>
</dbReference>
<dbReference type="PANTHER" id="PTHR22692">
    <property type="entry name" value="MYOSIN VII, XV"/>
    <property type="match status" value="1"/>
</dbReference>
<dbReference type="InterPro" id="IPR051567">
    <property type="entry name" value="Unconventional_Myosin_ATPase"/>
</dbReference>
<gene>
    <name evidence="3" type="ORF">SPARVUS_LOCUS14005484</name>
</gene>
<feature type="compositionally biased region" description="Basic and acidic residues" evidence="1">
    <location>
        <begin position="123"/>
        <end position="134"/>
    </location>
</feature>
<feature type="compositionally biased region" description="Pro residues" evidence="1">
    <location>
        <begin position="162"/>
        <end position="172"/>
    </location>
</feature>
<comment type="caution">
    <text evidence="3">The sequence shown here is derived from an EMBL/GenBank/DDBJ whole genome shotgun (WGS) entry which is preliminary data.</text>
</comment>
<reference evidence="3" key="1">
    <citation type="submission" date="2023-05" db="EMBL/GenBank/DDBJ databases">
        <authorList>
            <person name="Stuckert A."/>
        </authorList>
    </citation>
    <scope>NUCLEOTIDE SEQUENCE</scope>
</reference>
<feature type="region of interest" description="Disordered" evidence="1">
    <location>
        <begin position="31"/>
        <end position="183"/>
    </location>
</feature>
<sequence>MDGSEYLYQRKTFQQKRDFFQKMEAQGIRVKSLKPPSKILLPAPVTKPESDNDSDEEPPEPPEPEPQPEIPSPKAPPIVPLPPPKSEGAPVKETKKVAEVKSAPRRQPSREIREIIKMYQSRPQEEPKPYEPVRRTTQTFLKKKDPKEEALERLRNSAPPSNGAPPLPPPLFPAEKSEPSNSIREKQKPLLGLFSSGLIPPVPVQAPRGTGRTLEGDHTTRSALIKHSASVYFSYSDVNWRLYVRKEIFYPKEKFTHPYYLNLLCEQIIRDTFSDSGFKLSKEERQKMKDFLNDHHVGSDASSITEESIKKRIVIAARDNWENYFSRLFPVTVISMTAGINWLTNYQGSS</sequence>
<organism evidence="3 4">
    <name type="scientific">Staurois parvus</name>
    <dbReference type="NCBI Taxonomy" id="386267"/>
    <lineage>
        <taxon>Eukaryota</taxon>
        <taxon>Metazoa</taxon>
        <taxon>Chordata</taxon>
        <taxon>Craniata</taxon>
        <taxon>Vertebrata</taxon>
        <taxon>Euteleostomi</taxon>
        <taxon>Amphibia</taxon>
        <taxon>Batrachia</taxon>
        <taxon>Anura</taxon>
        <taxon>Neobatrachia</taxon>
        <taxon>Ranoidea</taxon>
        <taxon>Ranidae</taxon>
        <taxon>Staurois</taxon>
    </lineage>
</organism>
<protein>
    <recommendedName>
        <fullName evidence="2">Unconventional myosin-XV-like domain-containing protein</fullName>
    </recommendedName>
</protein>
<evidence type="ECO:0000313" key="4">
    <source>
        <dbReference type="Proteomes" id="UP001162483"/>
    </source>
</evidence>
<keyword evidence="4" id="KW-1185">Reference proteome</keyword>
<dbReference type="InterPro" id="IPR059004">
    <property type="entry name" value="MYO15"/>
</dbReference>
<feature type="compositionally biased region" description="Basic and acidic residues" evidence="1">
    <location>
        <begin position="142"/>
        <end position="155"/>
    </location>
</feature>
<feature type="compositionally biased region" description="Basic and acidic residues" evidence="1">
    <location>
        <begin position="90"/>
        <end position="99"/>
    </location>
</feature>
<accession>A0ABN9GEG1</accession>
<name>A0ABN9GEG1_9NEOB</name>
<evidence type="ECO:0000256" key="1">
    <source>
        <dbReference type="SAM" id="MobiDB-lite"/>
    </source>
</evidence>
<feature type="compositionally biased region" description="Pro residues" evidence="1">
    <location>
        <begin position="64"/>
        <end position="85"/>
    </location>
</feature>
<evidence type="ECO:0000313" key="3">
    <source>
        <dbReference type="EMBL" id="CAI9607812.1"/>
    </source>
</evidence>
<evidence type="ECO:0000259" key="2">
    <source>
        <dbReference type="Pfam" id="PF26570"/>
    </source>
</evidence>
<dbReference type="PANTHER" id="PTHR22692:SF16">
    <property type="entry name" value="MYOSIN XVB"/>
    <property type="match status" value="1"/>
</dbReference>
<feature type="compositionally biased region" description="Acidic residues" evidence="1">
    <location>
        <begin position="51"/>
        <end position="63"/>
    </location>
</feature>